<evidence type="ECO:0000256" key="3">
    <source>
        <dbReference type="ARBA" id="ARBA00022989"/>
    </source>
</evidence>
<feature type="transmembrane region" description="Helical" evidence="5">
    <location>
        <begin position="144"/>
        <end position="163"/>
    </location>
</feature>
<dbReference type="Proteomes" id="UP000887566">
    <property type="component" value="Unplaced"/>
</dbReference>
<evidence type="ECO:0000256" key="2">
    <source>
        <dbReference type="ARBA" id="ARBA00022692"/>
    </source>
</evidence>
<dbReference type="Gene3D" id="1.20.1250.20">
    <property type="entry name" value="MFS general substrate transporter like domains"/>
    <property type="match status" value="1"/>
</dbReference>
<reference evidence="7" key="1">
    <citation type="submission" date="2022-11" db="UniProtKB">
        <authorList>
            <consortium name="WormBaseParasite"/>
        </authorList>
    </citation>
    <scope>IDENTIFICATION</scope>
</reference>
<dbReference type="InterPro" id="IPR036259">
    <property type="entry name" value="MFS_trans_sf"/>
</dbReference>
<feature type="transmembrane region" description="Helical" evidence="5">
    <location>
        <begin position="113"/>
        <end position="132"/>
    </location>
</feature>
<dbReference type="Pfam" id="PF00083">
    <property type="entry name" value="Sugar_tr"/>
    <property type="match status" value="1"/>
</dbReference>
<protein>
    <submittedName>
        <fullName evidence="7">Major facilitator superfamily (MFS) profile domain-containing protein</fullName>
    </submittedName>
</protein>
<name>A0A914VJI3_9BILA</name>
<dbReference type="SUPFAM" id="SSF103473">
    <property type="entry name" value="MFS general substrate transporter"/>
    <property type="match status" value="1"/>
</dbReference>
<sequence>MKERGQSRFPLNFDEIFERIKSYGWYQLFFLLTVQYACIPQAGMTAGGFFSLGGLIPTYTCSDNGTTVVFDKSNITQYADEACIMVKTCRNLTVDSVMYSMYEEFQWMCVPSYLMPTMASIMPIAAITGFLIGGHISDHFGRKWLTIIGLGVNVLGGLVSAIAPNWQFYMVVNFINQLTQPIYYGAAFALCMESIGTKWRLIQSFAFQWSLGYIFAGLGAYLTRHWRIFNIVVNGVGIPCVLMMLLTEESPRWLVQKQKYRHAAQAINKIARWNGRDHIKYTEADMKAIDLSSKGKRHNYSIYHLFSQKKLAIYCVSQIVTGICINTVGNVILFNVQDLAGSPFLNVALMGIMRLWVPLAAIAMERYSNWFGRKPLLIGSQATVCICFTCLIIIHTAGYWETLHWLATGLALFGYGVEIGLVWVAYKTYTTELFPTVIRTIALNTFSLSSNIGTALAPQLIYLRYYWHPMPYAGAAVMSLASIIIGVAVLPETKGQPMPDSLEEIKEGRLLKIDARSERELDLILPKNGHIDS</sequence>
<feature type="transmembrane region" description="Helical" evidence="5">
    <location>
        <begin position="470"/>
        <end position="490"/>
    </location>
</feature>
<feature type="transmembrane region" description="Helical" evidence="5">
    <location>
        <begin position="437"/>
        <end position="458"/>
    </location>
</feature>
<dbReference type="PANTHER" id="PTHR24064">
    <property type="entry name" value="SOLUTE CARRIER FAMILY 22 MEMBER"/>
    <property type="match status" value="1"/>
</dbReference>
<proteinExistence type="predicted"/>
<evidence type="ECO:0000313" key="7">
    <source>
        <dbReference type="WBParaSite" id="PSAMB.scaffold1984size26245.g15811.t1"/>
    </source>
</evidence>
<keyword evidence="2 5" id="KW-0812">Transmembrane</keyword>
<evidence type="ECO:0000256" key="4">
    <source>
        <dbReference type="ARBA" id="ARBA00023136"/>
    </source>
</evidence>
<evidence type="ECO:0000256" key="5">
    <source>
        <dbReference type="SAM" id="Phobius"/>
    </source>
</evidence>
<feature type="transmembrane region" description="Helical" evidence="5">
    <location>
        <begin position="204"/>
        <end position="222"/>
    </location>
</feature>
<dbReference type="GO" id="GO:0022857">
    <property type="term" value="F:transmembrane transporter activity"/>
    <property type="evidence" value="ECO:0007669"/>
    <property type="project" value="InterPro"/>
</dbReference>
<evidence type="ECO:0000313" key="6">
    <source>
        <dbReference type="Proteomes" id="UP000887566"/>
    </source>
</evidence>
<feature type="transmembrane region" description="Helical" evidence="5">
    <location>
        <begin position="344"/>
        <end position="364"/>
    </location>
</feature>
<dbReference type="GO" id="GO:0016020">
    <property type="term" value="C:membrane"/>
    <property type="evidence" value="ECO:0007669"/>
    <property type="project" value="UniProtKB-SubCell"/>
</dbReference>
<feature type="transmembrane region" description="Helical" evidence="5">
    <location>
        <begin position="311"/>
        <end position="332"/>
    </location>
</feature>
<feature type="transmembrane region" description="Helical" evidence="5">
    <location>
        <begin position="403"/>
        <end position="425"/>
    </location>
</feature>
<comment type="subcellular location">
    <subcellularLocation>
        <location evidence="1">Membrane</location>
        <topology evidence="1">Multi-pass membrane protein</topology>
    </subcellularLocation>
</comment>
<keyword evidence="6" id="KW-1185">Reference proteome</keyword>
<evidence type="ECO:0000256" key="1">
    <source>
        <dbReference type="ARBA" id="ARBA00004141"/>
    </source>
</evidence>
<organism evidence="6 7">
    <name type="scientific">Plectus sambesii</name>
    <dbReference type="NCBI Taxonomy" id="2011161"/>
    <lineage>
        <taxon>Eukaryota</taxon>
        <taxon>Metazoa</taxon>
        <taxon>Ecdysozoa</taxon>
        <taxon>Nematoda</taxon>
        <taxon>Chromadorea</taxon>
        <taxon>Plectida</taxon>
        <taxon>Plectina</taxon>
        <taxon>Plectoidea</taxon>
        <taxon>Plectidae</taxon>
        <taxon>Plectus</taxon>
    </lineage>
</organism>
<dbReference type="AlphaFoldDB" id="A0A914VJI3"/>
<feature type="transmembrane region" description="Helical" evidence="5">
    <location>
        <begin position="28"/>
        <end position="50"/>
    </location>
</feature>
<keyword evidence="3 5" id="KW-1133">Transmembrane helix</keyword>
<dbReference type="InterPro" id="IPR005828">
    <property type="entry name" value="MFS_sugar_transport-like"/>
</dbReference>
<keyword evidence="4 5" id="KW-0472">Membrane</keyword>
<feature type="transmembrane region" description="Helical" evidence="5">
    <location>
        <begin position="376"/>
        <end position="397"/>
    </location>
</feature>
<accession>A0A914VJI3</accession>
<dbReference type="WBParaSite" id="PSAMB.scaffold1984size26245.g15811.t1">
    <property type="protein sequence ID" value="PSAMB.scaffold1984size26245.g15811.t1"/>
    <property type="gene ID" value="PSAMB.scaffold1984size26245.g15811"/>
</dbReference>